<dbReference type="AlphaFoldDB" id="A0A813EEM9"/>
<protein>
    <submittedName>
        <fullName evidence="2">Uncharacterized protein</fullName>
    </submittedName>
</protein>
<feature type="region of interest" description="Disordered" evidence="1">
    <location>
        <begin position="73"/>
        <end position="98"/>
    </location>
</feature>
<comment type="caution">
    <text evidence="2">The sequence shown here is derived from an EMBL/GenBank/DDBJ whole genome shotgun (WGS) entry which is preliminary data.</text>
</comment>
<feature type="non-terminal residue" evidence="2">
    <location>
        <position position="1"/>
    </location>
</feature>
<proteinExistence type="predicted"/>
<feature type="compositionally biased region" description="Low complexity" evidence="1">
    <location>
        <begin position="1"/>
        <end position="14"/>
    </location>
</feature>
<dbReference type="Proteomes" id="UP000654075">
    <property type="component" value="Unassembled WGS sequence"/>
</dbReference>
<name>A0A813EEM9_POLGL</name>
<gene>
    <name evidence="2" type="ORF">PGLA1383_LOCUS14980</name>
</gene>
<feature type="non-terminal residue" evidence="2">
    <location>
        <position position="161"/>
    </location>
</feature>
<feature type="compositionally biased region" description="Low complexity" evidence="1">
    <location>
        <begin position="73"/>
        <end position="84"/>
    </location>
</feature>
<sequence length="161" mass="16492">GGSDGSRSLGGLASVADASPSGASTAVELPPLPEGFQIRNTFIHIESVPVVERIVQSMPHGMFSACLQEELQAQAPSSGSAQPRPSAPPSAPPTAAAPAVIASSADEQVLLPGTEVIIQGLIKLPDFNGLSGVVQSLDPETGRYDVLLDGPAGQCGWRWVK</sequence>
<dbReference type="EMBL" id="CAJNNV010008663">
    <property type="protein sequence ID" value="CAE8596517.1"/>
    <property type="molecule type" value="Genomic_DNA"/>
</dbReference>
<evidence type="ECO:0000313" key="2">
    <source>
        <dbReference type="EMBL" id="CAE8596517.1"/>
    </source>
</evidence>
<evidence type="ECO:0000256" key="1">
    <source>
        <dbReference type="SAM" id="MobiDB-lite"/>
    </source>
</evidence>
<organism evidence="2 3">
    <name type="scientific">Polarella glacialis</name>
    <name type="common">Dinoflagellate</name>
    <dbReference type="NCBI Taxonomy" id="89957"/>
    <lineage>
        <taxon>Eukaryota</taxon>
        <taxon>Sar</taxon>
        <taxon>Alveolata</taxon>
        <taxon>Dinophyceae</taxon>
        <taxon>Suessiales</taxon>
        <taxon>Suessiaceae</taxon>
        <taxon>Polarella</taxon>
    </lineage>
</organism>
<evidence type="ECO:0000313" key="3">
    <source>
        <dbReference type="Proteomes" id="UP000654075"/>
    </source>
</evidence>
<accession>A0A813EEM9</accession>
<dbReference type="OrthoDB" id="424429at2759"/>
<keyword evidence="3" id="KW-1185">Reference proteome</keyword>
<reference evidence="2" key="1">
    <citation type="submission" date="2021-02" db="EMBL/GenBank/DDBJ databases">
        <authorList>
            <person name="Dougan E. K."/>
            <person name="Rhodes N."/>
            <person name="Thang M."/>
            <person name="Chan C."/>
        </authorList>
    </citation>
    <scope>NUCLEOTIDE SEQUENCE</scope>
</reference>
<feature type="region of interest" description="Disordered" evidence="1">
    <location>
        <begin position="1"/>
        <end position="26"/>
    </location>
</feature>